<dbReference type="AlphaFoldDB" id="A0A074JVD2"/>
<keyword evidence="6" id="KW-0456">Lyase</keyword>
<evidence type="ECO:0000256" key="3">
    <source>
        <dbReference type="ARBA" id="ARBA00032460"/>
    </source>
</evidence>
<dbReference type="eggNOG" id="COG0346">
    <property type="taxonomic scope" value="Bacteria"/>
</dbReference>
<dbReference type="InterPro" id="IPR029068">
    <property type="entry name" value="Glyas_Bleomycin-R_OHBP_Dase"/>
</dbReference>
<evidence type="ECO:0000256" key="2">
    <source>
        <dbReference type="ARBA" id="ARBA00030892"/>
    </source>
</evidence>
<dbReference type="PROSITE" id="PS51819">
    <property type="entry name" value="VOC"/>
    <property type="match status" value="1"/>
</dbReference>
<dbReference type="OrthoDB" id="4725692at2"/>
<dbReference type="InterPro" id="IPR037523">
    <property type="entry name" value="VOC_core"/>
</dbReference>
<dbReference type="SUPFAM" id="SSF54593">
    <property type="entry name" value="Glyoxalase/Bleomycin resistance protein/Dihydroxybiphenyl dioxygenase"/>
    <property type="match status" value="1"/>
</dbReference>
<evidence type="ECO:0000313" key="6">
    <source>
        <dbReference type="EMBL" id="KEO59865.1"/>
    </source>
</evidence>
<dbReference type="Pfam" id="PF00903">
    <property type="entry name" value="Glyoxalase"/>
    <property type="match status" value="1"/>
</dbReference>
<keyword evidence="7" id="KW-1185">Reference proteome</keyword>
<organism evidence="6 7">
    <name type="scientific">Thioclava indica</name>
    <dbReference type="NCBI Taxonomy" id="1353528"/>
    <lineage>
        <taxon>Bacteria</taxon>
        <taxon>Pseudomonadati</taxon>
        <taxon>Pseudomonadota</taxon>
        <taxon>Alphaproteobacteria</taxon>
        <taxon>Rhodobacterales</taxon>
        <taxon>Paracoccaceae</taxon>
        <taxon>Thioclava</taxon>
    </lineage>
</organism>
<evidence type="ECO:0000256" key="4">
    <source>
        <dbReference type="ARBA" id="ARBA00033298"/>
    </source>
</evidence>
<dbReference type="Gene3D" id="3.10.180.10">
    <property type="entry name" value="2,3-Dihydroxybiphenyl 1,2-Dioxygenase, domain 1"/>
    <property type="match status" value="1"/>
</dbReference>
<evidence type="ECO:0000256" key="1">
    <source>
        <dbReference type="ARBA" id="ARBA00030291"/>
    </source>
</evidence>
<dbReference type="InterPro" id="IPR004360">
    <property type="entry name" value="Glyas_Fos-R_dOase_dom"/>
</dbReference>
<dbReference type="PANTHER" id="PTHR46036">
    <property type="entry name" value="LACTOYLGLUTATHIONE LYASE"/>
    <property type="match status" value="1"/>
</dbReference>
<sequence>MAKTIHSMIRVLDEDRSVSFYDKAFGLKVAERLDFPDFTLLYLSNGESGFELELTVNKGQTEPYDLGNGYGHLAVSVDDIESEHQRFEAQGLAPRKLVEFAPAGEVIAKFFFVADPDGYQIEVLQRGGRYK</sequence>
<dbReference type="PANTHER" id="PTHR46036:SF5">
    <property type="entry name" value="LACTOYLGLUTATHIONE LYASE"/>
    <property type="match status" value="1"/>
</dbReference>
<accession>A0A074JVD2</accession>
<dbReference type="EMBL" id="AUNB01000028">
    <property type="protein sequence ID" value="KEO59865.1"/>
    <property type="molecule type" value="Genomic_DNA"/>
</dbReference>
<dbReference type="STRING" id="1353528.DT23_15490"/>
<gene>
    <name evidence="6" type="ORF">DT23_15490</name>
</gene>
<dbReference type="RefSeq" id="WP_038130775.1">
    <property type="nucleotide sequence ID" value="NZ_AUNB01000028.1"/>
</dbReference>
<evidence type="ECO:0000313" key="7">
    <source>
        <dbReference type="Proteomes" id="UP000027471"/>
    </source>
</evidence>
<dbReference type="GO" id="GO:0005737">
    <property type="term" value="C:cytoplasm"/>
    <property type="evidence" value="ECO:0007669"/>
    <property type="project" value="TreeGrafter"/>
</dbReference>
<proteinExistence type="predicted"/>
<evidence type="ECO:0000259" key="5">
    <source>
        <dbReference type="PROSITE" id="PS51819"/>
    </source>
</evidence>
<comment type="caution">
    <text evidence="6">The sequence shown here is derived from an EMBL/GenBank/DDBJ whole genome shotgun (WGS) entry which is preliminary data.</text>
</comment>
<name>A0A074JVD2_9RHOB</name>
<protein>
    <recommendedName>
        <fullName evidence="2">Aldoketomutase</fullName>
    </recommendedName>
    <alternativeName>
        <fullName evidence="1">Ketone-aldehyde mutase</fullName>
    </alternativeName>
    <alternativeName>
        <fullName evidence="3">Methylglyoxalase</fullName>
    </alternativeName>
    <alternativeName>
        <fullName evidence="4">S-D-lactoylglutathione methylglyoxal lyase</fullName>
    </alternativeName>
</protein>
<dbReference type="GO" id="GO:0004462">
    <property type="term" value="F:lactoylglutathione lyase activity"/>
    <property type="evidence" value="ECO:0007669"/>
    <property type="project" value="TreeGrafter"/>
</dbReference>
<reference evidence="6 7" key="1">
    <citation type="journal article" date="2015" name="Antonie Van Leeuwenhoek">
        <title>Thioclava indica sp. nov., isolated from surface seawater of the Indian Ocean.</title>
        <authorList>
            <person name="Liu Y."/>
            <person name="Lai Q."/>
            <person name="Du J."/>
            <person name="Xu H."/>
            <person name="Jiang L."/>
            <person name="Shao Z."/>
        </authorList>
    </citation>
    <scope>NUCLEOTIDE SEQUENCE [LARGE SCALE GENOMIC DNA]</scope>
    <source>
        <strain evidence="6 7">DT23-4</strain>
    </source>
</reference>
<dbReference type="GO" id="GO:0019243">
    <property type="term" value="P:methylglyoxal catabolic process to D-lactate via S-lactoyl-glutathione"/>
    <property type="evidence" value="ECO:0007669"/>
    <property type="project" value="TreeGrafter"/>
</dbReference>
<dbReference type="Proteomes" id="UP000027471">
    <property type="component" value="Unassembled WGS sequence"/>
</dbReference>
<feature type="domain" description="VOC" evidence="5">
    <location>
        <begin position="3"/>
        <end position="126"/>
    </location>
</feature>